<evidence type="ECO:0000313" key="3">
    <source>
        <dbReference type="Proteomes" id="UP000469325"/>
    </source>
</evidence>
<dbReference type="GO" id="GO:0004518">
    <property type="term" value="F:nuclease activity"/>
    <property type="evidence" value="ECO:0007669"/>
    <property type="project" value="InterPro"/>
</dbReference>
<dbReference type="PANTHER" id="PTHR15160">
    <property type="entry name" value="VON HIPPEL-LINDAU PROTEIN"/>
    <property type="match status" value="1"/>
</dbReference>
<dbReference type="InterPro" id="IPR036104">
    <property type="entry name" value="BFN_sf"/>
</dbReference>
<sequence length="172" mass="18987">MKRMDIETVVVGGGPVTSLVVLKTRHPHDGEACEQLPIRIGPVEATAISMGVDDSTHDRPMTHDLMLDTIGRLGSSLDAVQIVDVRGTTFYAKLLLTNANGVRVEVDARPSDALALAVRAHAPIFADEKVIEAASMPNFDAVKRDEENRELERFRDFLKDVSPDDFKEQQHK</sequence>
<dbReference type="PANTHER" id="PTHR15160:SF1">
    <property type="entry name" value="VON HIPPEL-LINDAU DISEASE TUMOR SUPPRESSOR"/>
    <property type="match status" value="1"/>
</dbReference>
<dbReference type="EMBL" id="VUNC01000001">
    <property type="protein sequence ID" value="MST71638.1"/>
    <property type="molecule type" value="Genomic_DNA"/>
</dbReference>
<dbReference type="RefSeq" id="WP_154433406.1">
    <property type="nucleotide sequence ID" value="NZ_VUNC01000001.1"/>
</dbReference>
<dbReference type="Pfam" id="PF02577">
    <property type="entry name" value="BFN_dom"/>
    <property type="match status" value="1"/>
</dbReference>
<accession>A0A6N7XK85</accession>
<gene>
    <name evidence="2" type="ORF">FYJ68_00660</name>
</gene>
<dbReference type="PROSITE" id="PS51658">
    <property type="entry name" value="BFN"/>
    <property type="match status" value="1"/>
</dbReference>
<dbReference type="SUPFAM" id="SSF103256">
    <property type="entry name" value="Hypothetical protein TM0160"/>
    <property type="match status" value="1"/>
</dbReference>
<dbReference type="AlphaFoldDB" id="A0A6N7XK85"/>
<keyword evidence="3" id="KW-1185">Reference proteome</keyword>
<comment type="caution">
    <text evidence="2">The sequence shown here is derived from an EMBL/GenBank/DDBJ whole genome shotgun (WGS) entry which is preliminary data.</text>
</comment>
<dbReference type="InterPro" id="IPR003729">
    <property type="entry name" value="Bi_nuclease_dom"/>
</dbReference>
<feature type="domain" description="BFN" evidence="1">
    <location>
        <begin position="1"/>
        <end position="138"/>
    </location>
</feature>
<reference evidence="2 3" key="1">
    <citation type="submission" date="2019-08" db="EMBL/GenBank/DDBJ databases">
        <title>In-depth cultivation of the pig gut microbiome towards novel bacterial diversity and tailored functional studies.</title>
        <authorList>
            <person name="Wylensek D."/>
            <person name="Hitch T.C.A."/>
            <person name="Clavel T."/>
        </authorList>
    </citation>
    <scope>NUCLEOTIDE SEQUENCE [LARGE SCALE GENOMIC DNA]</scope>
    <source>
        <strain evidence="2 3">CA-Schmier-601-WT-1</strain>
    </source>
</reference>
<name>A0A6N7XK85_9ACTN</name>
<dbReference type="Proteomes" id="UP000469325">
    <property type="component" value="Unassembled WGS sequence"/>
</dbReference>
<protein>
    <submittedName>
        <fullName evidence="2">Bifunctional nuclease family protein</fullName>
    </submittedName>
</protein>
<organism evidence="2 3">
    <name type="scientific">Olsenella porci</name>
    <dbReference type="NCBI Taxonomy" id="2652279"/>
    <lineage>
        <taxon>Bacteria</taxon>
        <taxon>Bacillati</taxon>
        <taxon>Actinomycetota</taxon>
        <taxon>Coriobacteriia</taxon>
        <taxon>Coriobacteriales</taxon>
        <taxon>Atopobiaceae</taxon>
        <taxon>Olsenella</taxon>
    </lineage>
</organism>
<proteinExistence type="predicted"/>
<dbReference type="Gene3D" id="3.10.690.10">
    <property type="entry name" value="Bifunctional nuclease domain"/>
    <property type="match status" value="1"/>
</dbReference>
<evidence type="ECO:0000259" key="1">
    <source>
        <dbReference type="PROSITE" id="PS51658"/>
    </source>
</evidence>
<evidence type="ECO:0000313" key="2">
    <source>
        <dbReference type="EMBL" id="MST71638.1"/>
    </source>
</evidence>